<dbReference type="SUPFAM" id="SSF46894">
    <property type="entry name" value="C-terminal effector domain of the bipartite response regulators"/>
    <property type="match status" value="1"/>
</dbReference>
<reference evidence="5 6" key="1">
    <citation type="submission" date="2015-06" db="EMBL/GenBank/DDBJ databases">
        <title>Draft genome sequencing of a biphenyl-degrading bacterium, Janthinobacterium lividum MEG1.</title>
        <authorList>
            <person name="Shimodaira J."/>
            <person name="Hatta T."/>
        </authorList>
    </citation>
    <scope>NUCLEOTIDE SEQUENCE [LARGE SCALE GENOMIC DNA]</scope>
    <source>
        <strain evidence="5 6">MEG1</strain>
    </source>
</reference>
<feature type="domain" description="HTH luxR-type" evidence="4">
    <location>
        <begin position="205"/>
        <end position="270"/>
    </location>
</feature>
<accession>A0A1S1U5H4</accession>
<dbReference type="PRINTS" id="PR00038">
    <property type="entry name" value="HTHLUXR"/>
</dbReference>
<organism evidence="5 6">
    <name type="scientific">Janthinobacterium lividum</name>
    <dbReference type="NCBI Taxonomy" id="29581"/>
    <lineage>
        <taxon>Bacteria</taxon>
        <taxon>Pseudomonadati</taxon>
        <taxon>Pseudomonadota</taxon>
        <taxon>Betaproteobacteria</taxon>
        <taxon>Burkholderiales</taxon>
        <taxon>Oxalobacteraceae</taxon>
        <taxon>Janthinobacterium</taxon>
    </lineage>
</organism>
<dbReference type="EMBL" id="LFKP01000008">
    <property type="protein sequence ID" value="OHV95680.1"/>
    <property type="molecule type" value="Genomic_DNA"/>
</dbReference>
<proteinExistence type="predicted"/>
<comment type="caution">
    <text evidence="5">The sequence shown here is derived from an EMBL/GenBank/DDBJ whole genome shotgun (WGS) entry which is preliminary data.</text>
</comment>
<dbReference type="InterPro" id="IPR016032">
    <property type="entry name" value="Sig_transdc_resp-reg_C-effctor"/>
</dbReference>
<evidence type="ECO:0000259" key="4">
    <source>
        <dbReference type="PROSITE" id="PS50043"/>
    </source>
</evidence>
<keyword evidence="1" id="KW-0805">Transcription regulation</keyword>
<dbReference type="PROSITE" id="PS50043">
    <property type="entry name" value="HTH_LUXR_2"/>
    <property type="match status" value="1"/>
</dbReference>
<dbReference type="GO" id="GO:0006355">
    <property type="term" value="P:regulation of DNA-templated transcription"/>
    <property type="evidence" value="ECO:0007669"/>
    <property type="project" value="InterPro"/>
</dbReference>
<evidence type="ECO:0000256" key="2">
    <source>
        <dbReference type="ARBA" id="ARBA00023125"/>
    </source>
</evidence>
<protein>
    <submittedName>
        <fullName evidence="5">LuxR family transcriptional regulator</fullName>
    </submittedName>
</protein>
<dbReference type="PANTHER" id="PTHR44688">
    <property type="entry name" value="DNA-BINDING TRANSCRIPTIONAL ACTIVATOR DEVR_DOSR"/>
    <property type="match status" value="1"/>
</dbReference>
<dbReference type="InterPro" id="IPR036388">
    <property type="entry name" value="WH-like_DNA-bd_sf"/>
</dbReference>
<dbReference type="AlphaFoldDB" id="A0A1S1U5H4"/>
<dbReference type="Pfam" id="PF00196">
    <property type="entry name" value="GerE"/>
    <property type="match status" value="1"/>
</dbReference>
<dbReference type="PROSITE" id="PS00622">
    <property type="entry name" value="HTH_LUXR_1"/>
    <property type="match status" value="1"/>
</dbReference>
<dbReference type="CDD" id="cd06170">
    <property type="entry name" value="LuxR_C_like"/>
    <property type="match status" value="1"/>
</dbReference>
<evidence type="ECO:0000256" key="1">
    <source>
        <dbReference type="ARBA" id="ARBA00023015"/>
    </source>
</evidence>
<name>A0A1S1U5H4_9BURK</name>
<evidence type="ECO:0000256" key="3">
    <source>
        <dbReference type="ARBA" id="ARBA00023163"/>
    </source>
</evidence>
<evidence type="ECO:0000313" key="6">
    <source>
        <dbReference type="Proteomes" id="UP000179840"/>
    </source>
</evidence>
<dbReference type="InterPro" id="IPR000792">
    <property type="entry name" value="Tscrpt_reg_LuxR_C"/>
</dbReference>
<gene>
    <name evidence="5" type="ORF">AKG95_12065</name>
</gene>
<dbReference type="Gene3D" id="1.10.10.10">
    <property type="entry name" value="Winged helix-like DNA-binding domain superfamily/Winged helix DNA-binding domain"/>
    <property type="match status" value="1"/>
</dbReference>
<keyword evidence="2" id="KW-0238">DNA-binding</keyword>
<dbReference type="PANTHER" id="PTHR44688:SF16">
    <property type="entry name" value="DNA-BINDING TRANSCRIPTIONAL ACTIVATOR DEVR_DOSR"/>
    <property type="match status" value="1"/>
</dbReference>
<dbReference type="RefSeq" id="WP_071077129.1">
    <property type="nucleotide sequence ID" value="NZ_LFKP01000008.1"/>
</dbReference>
<dbReference type="GO" id="GO:0003677">
    <property type="term" value="F:DNA binding"/>
    <property type="evidence" value="ECO:0007669"/>
    <property type="project" value="UniProtKB-KW"/>
</dbReference>
<sequence>MRYWQVERRQAEGQLDLGRALDLVAAIGHVDVNAMAGAILKTAGAAASIAQCTIFAYEFGNRPRTVAVADRRGGRFLQDIADSYARHYYALDGNQRVIAPAPGQKLDPAIVLHQQASDEIDHPGYRATCYQKPNVSDRLSLLVQPAGDIWLSVNFYRDSSQGQFQPGEVAAIETLSPLFAYAARHHYSLNGQARQGVAPMMLARLRQHCPALSKRELDVLRGVLEGLTAVEIAETMGVQPSSVITYQKRAYKRLGISSQRQLFALCMAPAPV</sequence>
<dbReference type="SMART" id="SM00421">
    <property type="entry name" value="HTH_LUXR"/>
    <property type="match status" value="1"/>
</dbReference>
<keyword evidence="3" id="KW-0804">Transcription</keyword>
<evidence type="ECO:0000313" key="5">
    <source>
        <dbReference type="EMBL" id="OHV95680.1"/>
    </source>
</evidence>
<dbReference type="Proteomes" id="UP000179840">
    <property type="component" value="Unassembled WGS sequence"/>
</dbReference>